<accession>A0AA39PCE6</accession>
<dbReference type="PANTHER" id="PTHR23236:SF51">
    <property type="entry name" value="NUCLEOLAR PROTEIN 6"/>
    <property type="match status" value="1"/>
</dbReference>
<comment type="caution">
    <text evidence="5">The sequence shown here is derived from an EMBL/GenBank/DDBJ whole genome shotgun (WGS) entry which is preliminary data.</text>
</comment>
<keyword evidence="6" id="KW-1185">Reference proteome</keyword>
<proteinExistence type="predicted"/>
<feature type="domain" description="RRM" evidence="4">
    <location>
        <begin position="126"/>
        <end position="212"/>
    </location>
</feature>
<dbReference type="AlphaFoldDB" id="A0AA39PCE6"/>
<feature type="compositionally biased region" description="Basic and acidic residues" evidence="3">
    <location>
        <begin position="75"/>
        <end position="86"/>
    </location>
</feature>
<dbReference type="GO" id="GO:0019843">
    <property type="term" value="F:rRNA binding"/>
    <property type="evidence" value="ECO:0007669"/>
    <property type="project" value="TreeGrafter"/>
</dbReference>
<dbReference type="InterPro" id="IPR035979">
    <property type="entry name" value="RBD_domain_sf"/>
</dbReference>
<feature type="compositionally biased region" description="Acidic residues" evidence="3">
    <location>
        <begin position="35"/>
        <end position="59"/>
    </location>
</feature>
<name>A0AA39PCE6_9AGAR</name>
<reference evidence="5" key="1">
    <citation type="submission" date="2023-06" db="EMBL/GenBank/DDBJ databases">
        <authorList>
            <consortium name="Lawrence Berkeley National Laboratory"/>
            <person name="Ahrendt S."/>
            <person name="Sahu N."/>
            <person name="Indic B."/>
            <person name="Wong-Bajracharya J."/>
            <person name="Merenyi Z."/>
            <person name="Ke H.-M."/>
            <person name="Monk M."/>
            <person name="Kocsube S."/>
            <person name="Drula E."/>
            <person name="Lipzen A."/>
            <person name="Balint B."/>
            <person name="Henrissat B."/>
            <person name="Andreopoulos B."/>
            <person name="Martin F.M."/>
            <person name="Harder C.B."/>
            <person name="Rigling D."/>
            <person name="Ford K.L."/>
            <person name="Foster G.D."/>
            <person name="Pangilinan J."/>
            <person name="Papanicolaou A."/>
            <person name="Barry K."/>
            <person name="LaButti K."/>
            <person name="Viragh M."/>
            <person name="Koriabine M."/>
            <person name="Yan M."/>
            <person name="Riley R."/>
            <person name="Champramary S."/>
            <person name="Plett K.L."/>
            <person name="Tsai I.J."/>
            <person name="Slot J."/>
            <person name="Sipos G."/>
            <person name="Plett J."/>
            <person name="Nagy L.G."/>
            <person name="Grigoriev I.V."/>
        </authorList>
    </citation>
    <scope>NUCLEOTIDE SEQUENCE</scope>
    <source>
        <strain evidence="5">ICMP 16352</strain>
    </source>
</reference>
<dbReference type="GO" id="GO:0042274">
    <property type="term" value="P:ribosomal small subunit biogenesis"/>
    <property type="evidence" value="ECO:0007669"/>
    <property type="project" value="TreeGrafter"/>
</dbReference>
<evidence type="ECO:0000256" key="2">
    <source>
        <dbReference type="PROSITE-ProRule" id="PRU00176"/>
    </source>
</evidence>
<dbReference type="PROSITE" id="PS50102">
    <property type="entry name" value="RRM"/>
    <property type="match status" value="1"/>
</dbReference>
<dbReference type="InterPro" id="IPR012677">
    <property type="entry name" value="Nucleotide-bd_a/b_plait_sf"/>
</dbReference>
<evidence type="ECO:0000259" key="4">
    <source>
        <dbReference type="PROSITE" id="PS50102"/>
    </source>
</evidence>
<evidence type="ECO:0000256" key="3">
    <source>
        <dbReference type="SAM" id="MobiDB-lite"/>
    </source>
</evidence>
<dbReference type="InterPro" id="IPR000504">
    <property type="entry name" value="RRM_dom"/>
</dbReference>
<feature type="compositionally biased region" description="Basic residues" evidence="3">
    <location>
        <begin position="63"/>
        <end position="74"/>
    </location>
</feature>
<sequence length="310" mass="34056">MSTPQKLTKKQKKAAAFRERKSGKNVHGHAHSMEADDVPVMEVQDDVDGSGDQVEDEEVGEKKSKKASSKGKAKAKNDDGEGEVRDRKKRKREVENDEEGIEEKATDKVSQKKKQKTTTADTKQRFLLFVGNGTGNLKYTTSLDTIKAHFAACDPPPSVRLLTPKAIPGKMTTKSKGCAFLEFTHRNALQQALKLHQSQLDGRLINVELTAGGGGKGETRIQKVKDRNKELHGQRKEKLEKQAKDGALISTTARPQRYSATSGVDQAPSKKRTWTIDDTTENEGHRGGVKHRQPRGGKTWGTGVNAIPVG</sequence>
<dbReference type="InterPro" id="IPR034228">
    <property type="entry name" value="Nop6_RRM"/>
</dbReference>
<protein>
    <recommendedName>
        <fullName evidence="4">RRM domain-containing protein</fullName>
    </recommendedName>
</protein>
<gene>
    <name evidence="5" type="ORF">IW261DRAFT_1562917</name>
</gene>
<keyword evidence="1 2" id="KW-0694">RNA-binding</keyword>
<dbReference type="Pfam" id="PF00076">
    <property type="entry name" value="RRM_1"/>
    <property type="match status" value="1"/>
</dbReference>
<organism evidence="5 6">
    <name type="scientific">Armillaria novae-zelandiae</name>
    <dbReference type="NCBI Taxonomy" id="153914"/>
    <lineage>
        <taxon>Eukaryota</taxon>
        <taxon>Fungi</taxon>
        <taxon>Dikarya</taxon>
        <taxon>Basidiomycota</taxon>
        <taxon>Agaricomycotina</taxon>
        <taxon>Agaricomycetes</taxon>
        <taxon>Agaricomycetidae</taxon>
        <taxon>Agaricales</taxon>
        <taxon>Marasmiineae</taxon>
        <taxon>Physalacriaceae</taxon>
        <taxon>Armillaria</taxon>
    </lineage>
</organism>
<dbReference type="CDD" id="cd12400">
    <property type="entry name" value="RRM_Nop6"/>
    <property type="match status" value="1"/>
</dbReference>
<dbReference type="Gene3D" id="3.30.70.330">
    <property type="match status" value="1"/>
</dbReference>
<evidence type="ECO:0000313" key="5">
    <source>
        <dbReference type="EMBL" id="KAK0481621.1"/>
    </source>
</evidence>
<evidence type="ECO:0000313" key="6">
    <source>
        <dbReference type="Proteomes" id="UP001175227"/>
    </source>
</evidence>
<dbReference type="SUPFAM" id="SSF54928">
    <property type="entry name" value="RNA-binding domain, RBD"/>
    <property type="match status" value="1"/>
</dbReference>
<dbReference type="PANTHER" id="PTHR23236">
    <property type="entry name" value="EUKARYOTIC TRANSLATION INITIATION FACTOR 4B/4H"/>
    <property type="match status" value="1"/>
</dbReference>
<dbReference type="Proteomes" id="UP001175227">
    <property type="component" value="Unassembled WGS sequence"/>
</dbReference>
<feature type="region of interest" description="Disordered" evidence="3">
    <location>
        <begin position="255"/>
        <end position="310"/>
    </location>
</feature>
<feature type="region of interest" description="Disordered" evidence="3">
    <location>
        <begin position="1"/>
        <end position="120"/>
    </location>
</feature>
<evidence type="ECO:0000256" key="1">
    <source>
        <dbReference type="ARBA" id="ARBA00022884"/>
    </source>
</evidence>
<dbReference type="SMART" id="SM00360">
    <property type="entry name" value="RRM"/>
    <property type="match status" value="1"/>
</dbReference>
<feature type="compositionally biased region" description="Polar residues" evidence="3">
    <location>
        <begin position="255"/>
        <end position="264"/>
    </location>
</feature>
<dbReference type="GO" id="GO:0005730">
    <property type="term" value="C:nucleolus"/>
    <property type="evidence" value="ECO:0007669"/>
    <property type="project" value="TreeGrafter"/>
</dbReference>
<dbReference type="EMBL" id="JAUEPR010000008">
    <property type="protein sequence ID" value="KAK0481621.1"/>
    <property type="molecule type" value="Genomic_DNA"/>
</dbReference>